<evidence type="ECO:0000313" key="1">
    <source>
        <dbReference type="Ensembl" id="ENSJHYP00000001435.1"/>
    </source>
</evidence>
<name>A0A8C5IGN4_JUNHY</name>
<reference evidence="1" key="2">
    <citation type="submission" date="2025-09" db="UniProtKB">
        <authorList>
            <consortium name="Ensembl"/>
        </authorList>
    </citation>
    <scope>IDENTIFICATION</scope>
</reference>
<protein>
    <submittedName>
        <fullName evidence="1">Uncharacterized protein</fullName>
    </submittedName>
</protein>
<dbReference type="Ensembl" id="ENSJHYT00000001796.1">
    <property type="protein sequence ID" value="ENSJHYP00000001435.1"/>
    <property type="gene ID" value="ENSJHYG00000001253.1"/>
</dbReference>
<keyword evidence="2" id="KW-1185">Reference proteome</keyword>
<organism evidence="1 2">
    <name type="scientific">Junco hyemalis</name>
    <name type="common">Dark-eyed junco</name>
    <dbReference type="NCBI Taxonomy" id="40217"/>
    <lineage>
        <taxon>Eukaryota</taxon>
        <taxon>Metazoa</taxon>
        <taxon>Chordata</taxon>
        <taxon>Craniata</taxon>
        <taxon>Vertebrata</taxon>
        <taxon>Euteleostomi</taxon>
        <taxon>Archelosauria</taxon>
        <taxon>Archosauria</taxon>
        <taxon>Dinosauria</taxon>
        <taxon>Saurischia</taxon>
        <taxon>Theropoda</taxon>
        <taxon>Coelurosauria</taxon>
        <taxon>Aves</taxon>
        <taxon>Neognathae</taxon>
        <taxon>Neoaves</taxon>
        <taxon>Telluraves</taxon>
        <taxon>Australaves</taxon>
        <taxon>Passeriformes</taxon>
        <taxon>Passerellidae</taxon>
        <taxon>Junco</taxon>
    </lineage>
</organism>
<sequence length="107" mass="11959">MGYLWPSRAERDTGIPFSICEWEKCGGKGLQAIPACQPRGWSCFGLCSRDWGGLLDAFHGNCCELSRYQCVGRLRAVWAAFPKFLSLERAEGSVQLQGAEWRQKSPS</sequence>
<reference evidence="1" key="1">
    <citation type="submission" date="2025-08" db="UniProtKB">
        <authorList>
            <consortium name="Ensembl"/>
        </authorList>
    </citation>
    <scope>IDENTIFICATION</scope>
</reference>
<dbReference type="AlphaFoldDB" id="A0A8C5IGN4"/>
<evidence type="ECO:0000313" key="2">
    <source>
        <dbReference type="Proteomes" id="UP000694408"/>
    </source>
</evidence>
<accession>A0A8C5IGN4</accession>
<dbReference type="Proteomes" id="UP000694408">
    <property type="component" value="Unplaced"/>
</dbReference>
<proteinExistence type="predicted"/>